<evidence type="ECO:0000313" key="4">
    <source>
        <dbReference type="EMBL" id="MFC3673610.1"/>
    </source>
</evidence>
<dbReference type="PANTHER" id="PTHR42659">
    <property type="entry name" value="XANTHINE DEHYDROGENASE SUBUNIT C-RELATED"/>
    <property type="match status" value="1"/>
</dbReference>
<evidence type="ECO:0000256" key="2">
    <source>
        <dbReference type="ARBA" id="ARBA00022827"/>
    </source>
</evidence>
<keyword evidence="2" id="KW-0274">FAD</keyword>
<feature type="domain" description="FAD-binding PCMH-type" evidence="3">
    <location>
        <begin position="1"/>
        <end position="219"/>
    </location>
</feature>
<dbReference type="EMBL" id="JBHRYE010000049">
    <property type="protein sequence ID" value="MFC3673610.1"/>
    <property type="molecule type" value="Genomic_DNA"/>
</dbReference>
<dbReference type="InterPro" id="IPR016169">
    <property type="entry name" value="FAD-bd_PCMH_sub2"/>
</dbReference>
<keyword evidence="5" id="KW-1185">Reference proteome</keyword>
<sequence>MKPFALDHAASPDAALAALGKGATAIAGGTNLIDLMKLQIATPERLVSIRRTGLDRIAPDGDGLRIGALVTNADCAADPRVRQDWPLLSQAILAGASPQLRNRATTGGNLCQRTRCGYFYDTTQACNKREAGSGCAARDGFNRIHAVLGTSDACIATYPGDMAVALLALDAVVLTQGPYGPRQIPLAMFHREPGDDPTRDNVLQPGELITAVRLPAPTGGRQIYRKVRDRASYAFALVSVAVDLTMEEGRIARCALAFGSLGTVPWRDPAVEEVLIGQEPSPALFARAAEVLLHHARGFGANDFKIPLAARALAATLAQATKV</sequence>
<evidence type="ECO:0000256" key="1">
    <source>
        <dbReference type="ARBA" id="ARBA00022630"/>
    </source>
</evidence>
<dbReference type="InterPro" id="IPR016166">
    <property type="entry name" value="FAD-bd_PCMH"/>
</dbReference>
<keyword evidence="1" id="KW-0285">Flavoprotein</keyword>
<dbReference type="Gene3D" id="3.30.43.10">
    <property type="entry name" value="Uridine Diphospho-n-acetylenolpyruvylglucosamine Reductase, domain 2"/>
    <property type="match status" value="1"/>
</dbReference>
<evidence type="ECO:0000259" key="3">
    <source>
        <dbReference type="PROSITE" id="PS51387"/>
    </source>
</evidence>
<dbReference type="Gene3D" id="3.30.465.10">
    <property type="match status" value="2"/>
</dbReference>
<dbReference type="Pfam" id="PF00941">
    <property type="entry name" value="FAD_binding_5"/>
    <property type="match status" value="1"/>
</dbReference>
<organism evidence="4 5">
    <name type="scientific">Novosphingobium pokkalii</name>
    <dbReference type="NCBI Taxonomy" id="1770194"/>
    <lineage>
        <taxon>Bacteria</taxon>
        <taxon>Pseudomonadati</taxon>
        <taxon>Pseudomonadota</taxon>
        <taxon>Alphaproteobacteria</taxon>
        <taxon>Sphingomonadales</taxon>
        <taxon>Sphingomonadaceae</taxon>
        <taxon>Novosphingobium</taxon>
    </lineage>
</organism>
<accession>A0ABV7V883</accession>
<dbReference type="PANTHER" id="PTHR42659:SF5">
    <property type="entry name" value="ALDEHYDE OXIDOREDUCTASE FAD-BINDING SUBUNIT PAOB"/>
    <property type="match status" value="1"/>
</dbReference>
<dbReference type="RefSeq" id="WP_191324874.1">
    <property type="nucleotide sequence ID" value="NZ_BMZP01000012.1"/>
</dbReference>
<dbReference type="Pfam" id="PF03450">
    <property type="entry name" value="CO_deh_flav_C"/>
    <property type="match status" value="1"/>
</dbReference>
<dbReference type="PROSITE" id="PS51387">
    <property type="entry name" value="FAD_PCMH"/>
    <property type="match status" value="1"/>
</dbReference>
<dbReference type="InterPro" id="IPR016167">
    <property type="entry name" value="FAD-bd_PCMH_sub1"/>
</dbReference>
<comment type="caution">
    <text evidence="4">The sequence shown here is derived from an EMBL/GenBank/DDBJ whole genome shotgun (WGS) entry which is preliminary data.</text>
</comment>
<dbReference type="InterPro" id="IPR036318">
    <property type="entry name" value="FAD-bd_PCMH-like_sf"/>
</dbReference>
<dbReference type="InterPro" id="IPR051312">
    <property type="entry name" value="Diverse_Substr_Oxidored"/>
</dbReference>
<dbReference type="Gene3D" id="3.30.390.50">
    <property type="entry name" value="CO dehydrogenase flavoprotein, C-terminal domain"/>
    <property type="match status" value="1"/>
</dbReference>
<name>A0ABV7V883_9SPHN</name>
<dbReference type="SUPFAM" id="SSF56176">
    <property type="entry name" value="FAD-binding/transporter-associated domain-like"/>
    <property type="match status" value="1"/>
</dbReference>
<protein>
    <submittedName>
        <fullName evidence="4">FAD binding domain-containing protein</fullName>
    </submittedName>
</protein>
<reference evidence="5" key="1">
    <citation type="journal article" date="2019" name="Int. J. Syst. Evol. Microbiol.">
        <title>The Global Catalogue of Microorganisms (GCM) 10K type strain sequencing project: providing services to taxonomists for standard genome sequencing and annotation.</title>
        <authorList>
            <consortium name="The Broad Institute Genomics Platform"/>
            <consortium name="The Broad Institute Genome Sequencing Center for Infectious Disease"/>
            <person name="Wu L."/>
            <person name="Ma J."/>
        </authorList>
    </citation>
    <scope>NUCLEOTIDE SEQUENCE [LARGE SCALE GENOMIC DNA]</scope>
    <source>
        <strain evidence="5">KCTC 42224</strain>
    </source>
</reference>
<dbReference type="InterPro" id="IPR005107">
    <property type="entry name" value="CO_DH_flav_C"/>
</dbReference>
<dbReference type="Proteomes" id="UP001595683">
    <property type="component" value="Unassembled WGS sequence"/>
</dbReference>
<dbReference type="InterPro" id="IPR002346">
    <property type="entry name" value="Mopterin_DH_FAD-bd"/>
</dbReference>
<dbReference type="SMART" id="SM01092">
    <property type="entry name" value="CO_deh_flav_C"/>
    <property type="match status" value="1"/>
</dbReference>
<evidence type="ECO:0000313" key="5">
    <source>
        <dbReference type="Proteomes" id="UP001595683"/>
    </source>
</evidence>
<dbReference type="InterPro" id="IPR036683">
    <property type="entry name" value="CO_DH_flav_C_dom_sf"/>
</dbReference>
<dbReference type="SUPFAM" id="SSF55447">
    <property type="entry name" value="CO dehydrogenase flavoprotein C-terminal domain-like"/>
    <property type="match status" value="1"/>
</dbReference>
<gene>
    <name evidence="4" type="ORF">ACFOOT_19485</name>
</gene>
<proteinExistence type="predicted"/>